<feature type="domain" description="HTH CENPB-type" evidence="2">
    <location>
        <begin position="67"/>
        <end position="142"/>
    </location>
</feature>
<dbReference type="Gene3D" id="1.10.10.60">
    <property type="entry name" value="Homeodomain-like"/>
    <property type="match status" value="2"/>
</dbReference>
<name>A0A6A6D6L0_9PEZI</name>
<proteinExistence type="predicted"/>
<organism evidence="3 4">
    <name type="scientific">Zopfia rhizophila CBS 207.26</name>
    <dbReference type="NCBI Taxonomy" id="1314779"/>
    <lineage>
        <taxon>Eukaryota</taxon>
        <taxon>Fungi</taxon>
        <taxon>Dikarya</taxon>
        <taxon>Ascomycota</taxon>
        <taxon>Pezizomycotina</taxon>
        <taxon>Dothideomycetes</taxon>
        <taxon>Dothideomycetes incertae sedis</taxon>
        <taxon>Zopfiaceae</taxon>
        <taxon>Zopfia</taxon>
    </lineage>
</organism>
<protein>
    <submittedName>
        <fullName evidence="3">CenpB-DNA-bind-domain-containing protein</fullName>
    </submittedName>
</protein>
<dbReference type="Pfam" id="PF03221">
    <property type="entry name" value="HTH_Tnp_Tc5"/>
    <property type="match status" value="1"/>
</dbReference>
<evidence type="ECO:0000256" key="1">
    <source>
        <dbReference type="ARBA" id="ARBA00023125"/>
    </source>
</evidence>
<dbReference type="Pfam" id="PF18107">
    <property type="entry name" value="HTH_ABP1_N"/>
    <property type="match status" value="1"/>
</dbReference>
<dbReference type="InterPro" id="IPR009057">
    <property type="entry name" value="Homeodomain-like_sf"/>
</dbReference>
<evidence type="ECO:0000313" key="3">
    <source>
        <dbReference type="EMBL" id="KAF2175007.1"/>
    </source>
</evidence>
<dbReference type="InterPro" id="IPR006600">
    <property type="entry name" value="HTH_CenpB_DNA-bd_dom"/>
</dbReference>
<dbReference type="SUPFAM" id="SSF46689">
    <property type="entry name" value="Homeodomain-like"/>
    <property type="match status" value="2"/>
</dbReference>
<dbReference type="EMBL" id="ML994752">
    <property type="protein sequence ID" value="KAF2175007.1"/>
    <property type="molecule type" value="Genomic_DNA"/>
</dbReference>
<reference evidence="3" key="1">
    <citation type="journal article" date="2020" name="Stud. Mycol.">
        <title>101 Dothideomycetes genomes: a test case for predicting lifestyles and emergence of pathogens.</title>
        <authorList>
            <person name="Haridas S."/>
            <person name="Albert R."/>
            <person name="Binder M."/>
            <person name="Bloem J."/>
            <person name="Labutti K."/>
            <person name="Salamov A."/>
            <person name="Andreopoulos B."/>
            <person name="Baker S."/>
            <person name="Barry K."/>
            <person name="Bills G."/>
            <person name="Bluhm B."/>
            <person name="Cannon C."/>
            <person name="Castanera R."/>
            <person name="Culley D."/>
            <person name="Daum C."/>
            <person name="Ezra D."/>
            <person name="Gonzalez J."/>
            <person name="Henrissat B."/>
            <person name="Kuo A."/>
            <person name="Liang C."/>
            <person name="Lipzen A."/>
            <person name="Lutzoni F."/>
            <person name="Magnuson J."/>
            <person name="Mondo S."/>
            <person name="Nolan M."/>
            <person name="Ohm R."/>
            <person name="Pangilinan J."/>
            <person name="Park H.-J."/>
            <person name="Ramirez L."/>
            <person name="Alfaro M."/>
            <person name="Sun H."/>
            <person name="Tritt A."/>
            <person name="Yoshinaga Y."/>
            <person name="Zwiers L.-H."/>
            <person name="Turgeon B."/>
            <person name="Goodwin S."/>
            <person name="Spatafora J."/>
            <person name="Crous P."/>
            <person name="Grigoriev I."/>
        </authorList>
    </citation>
    <scope>NUCLEOTIDE SEQUENCE</scope>
    <source>
        <strain evidence="3">CBS 207.26</strain>
    </source>
</reference>
<keyword evidence="1" id="KW-0238">DNA-binding</keyword>
<evidence type="ECO:0000259" key="2">
    <source>
        <dbReference type="PROSITE" id="PS51253"/>
    </source>
</evidence>
<dbReference type="OrthoDB" id="3786717at2759"/>
<dbReference type="AlphaFoldDB" id="A0A6A6D6L0"/>
<dbReference type="Proteomes" id="UP000800200">
    <property type="component" value="Unassembled WGS sequence"/>
</dbReference>
<keyword evidence="4" id="KW-1185">Reference proteome</keyword>
<sequence length="142" mass="16376">MPPKAISDVERQALRAYYFSQKPQPKQKDIIAWFEQQYGRKLGQATLSNSLKDCYKYLDNAPAASSISFRQRSGKWELLEKILFSWQQQLEARGQLVSSEVLQAKAKDLWVILPEYAGKPIPEFSPGWLGGFKKRFGIKQYT</sequence>
<dbReference type="SMART" id="SM00674">
    <property type="entry name" value="CENPB"/>
    <property type="match status" value="1"/>
</dbReference>
<gene>
    <name evidence="3" type="ORF">K469DRAFT_680591</name>
</gene>
<dbReference type="InterPro" id="IPR041188">
    <property type="entry name" value="HTH_ABP1_N"/>
</dbReference>
<evidence type="ECO:0000313" key="4">
    <source>
        <dbReference type="Proteomes" id="UP000800200"/>
    </source>
</evidence>
<accession>A0A6A6D6L0</accession>
<dbReference type="GO" id="GO:0003677">
    <property type="term" value="F:DNA binding"/>
    <property type="evidence" value="ECO:0007669"/>
    <property type="project" value="UniProtKB-KW"/>
</dbReference>
<dbReference type="PROSITE" id="PS51253">
    <property type="entry name" value="HTH_CENPB"/>
    <property type="match status" value="1"/>
</dbReference>